<evidence type="ECO:0000313" key="3">
    <source>
        <dbReference type="Proteomes" id="UP001597018"/>
    </source>
</evidence>
<protein>
    <recommendedName>
        <fullName evidence="4">PE family protein</fullName>
    </recommendedName>
</protein>
<accession>A0ABW3FYA4</accession>
<dbReference type="RefSeq" id="WP_345601164.1">
    <property type="nucleotide sequence ID" value="NZ_BAABLT010000029.1"/>
</dbReference>
<evidence type="ECO:0000313" key="2">
    <source>
        <dbReference type="EMBL" id="MFD0921551.1"/>
    </source>
</evidence>
<dbReference type="Proteomes" id="UP001597018">
    <property type="component" value="Unassembled WGS sequence"/>
</dbReference>
<dbReference type="EMBL" id="JBHTIW010000013">
    <property type="protein sequence ID" value="MFD0921551.1"/>
    <property type="molecule type" value="Genomic_DNA"/>
</dbReference>
<keyword evidence="3" id="KW-1185">Reference proteome</keyword>
<name>A0ABW3FYA4_9PSEU</name>
<proteinExistence type="predicted"/>
<reference evidence="3" key="1">
    <citation type="journal article" date="2019" name="Int. J. Syst. Evol. Microbiol.">
        <title>The Global Catalogue of Microorganisms (GCM) 10K type strain sequencing project: providing services to taxonomists for standard genome sequencing and annotation.</title>
        <authorList>
            <consortium name="The Broad Institute Genomics Platform"/>
            <consortium name="The Broad Institute Genome Sequencing Center for Infectious Disease"/>
            <person name="Wu L."/>
            <person name="Ma J."/>
        </authorList>
    </citation>
    <scope>NUCLEOTIDE SEQUENCE [LARGE SCALE GENOMIC DNA]</scope>
    <source>
        <strain evidence="3">CCUG 56401</strain>
    </source>
</reference>
<evidence type="ECO:0008006" key="4">
    <source>
        <dbReference type="Google" id="ProtNLM"/>
    </source>
</evidence>
<feature type="region of interest" description="Disordered" evidence="1">
    <location>
        <begin position="154"/>
        <end position="177"/>
    </location>
</feature>
<evidence type="ECO:0000256" key="1">
    <source>
        <dbReference type="SAM" id="MobiDB-lite"/>
    </source>
</evidence>
<organism evidence="2 3">
    <name type="scientific">Saccharopolyspora rosea</name>
    <dbReference type="NCBI Taxonomy" id="524884"/>
    <lineage>
        <taxon>Bacteria</taxon>
        <taxon>Bacillati</taxon>
        <taxon>Actinomycetota</taxon>
        <taxon>Actinomycetes</taxon>
        <taxon>Pseudonocardiales</taxon>
        <taxon>Pseudonocardiaceae</taxon>
        <taxon>Saccharopolyspora</taxon>
    </lineage>
</organism>
<comment type="caution">
    <text evidence="2">The sequence shown here is derived from an EMBL/GenBank/DDBJ whole genome shotgun (WGS) entry which is preliminary data.</text>
</comment>
<gene>
    <name evidence="2" type="ORF">ACFQ16_17545</name>
</gene>
<feature type="compositionally biased region" description="Polar residues" evidence="1">
    <location>
        <begin position="155"/>
        <end position="165"/>
    </location>
</feature>
<sequence length="177" mass="18288">MGAEGDDSQIPMDATDQHFYQQAAAQTAIGQSGLPFAAAPVIGAAGAAGMAETLQRASAKADLAKALDAGATMLVDPDKVDGLARFFEDEAQKLYDRSGDVQELADIEPWGSDPVSTQAAPVYAQVGSGGGTGYVENYLKLAEVFRKTAKDLTDSAKQVRTNDQNAADGFGGGNVEA</sequence>